<proteinExistence type="predicted"/>
<dbReference type="Gene3D" id="1.25.40.10">
    <property type="entry name" value="Tetratricopeptide repeat domain"/>
    <property type="match status" value="2"/>
</dbReference>
<evidence type="ECO:0000313" key="4">
    <source>
        <dbReference type="Proteomes" id="UP001275084"/>
    </source>
</evidence>
<reference evidence="3" key="1">
    <citation type="journal article" date="2023" name="Mol. Phylogenet. Evol.">
        <title>Genome-scale phylogeny and comparative genomics of the fungal order Sordariales.</title>
        <authorList>
            <person name="Hensen N."/>
            <person name="Bonometti L."/>
            <person name="Westerberg I."/>
            <person name="Brannstrom I.O."/>
            <person name="Guillou S."/>
            <person name="Cros-Aarteil S."/>
            <person name="Calhoun S."/>
            <person name="Haridas S."/>
            <person name="Kuo A."/>
            <person name="Mondo S."/>
            <person name="Pangilinan J."/>
            <person name="Riley R."/>
            <person name="LaButti K."/>
            <person name="Andreopoulos B."/>
            <person name="Lipzen A."/>
            <person name="Chen C."/>
            <person name="Yan M."/>
            <person name="Daum C."/>
            <person name="Ng V."/>
            <person name="Clum A."/>
            <person name="Steindorff A."/>
            <person name="Ohm R.A."/>
            <person name="Martin F."/>
            <person name="Silar P."/>
            <person name="Natvig D.O."/>
            <person name="Lalanne C."/>
            <person name="Gautier V."/>
            <person name="Ament-Velasquez S.L."/>
            <person name="Kruys A."/>
            <person name="Hutchinson M.I."/>
            <person name="Powell A.J."/>
            <person name="Barry K."/>
            <person name="Miller A.N."/>
            <person name="Grigoriev I.V."/>
            <person name="Debuchy R."/>
            <person name="Gladieux P."/>
            <person name="Hiltunen Thoren M."/>
            <person name="Johannesson H."/>
        </authorList>
    </citation>
    <scope>NUCLEOTIDE SEQUENCE</scope>
    <source>
        <strain evidence="3">CBS 955.72</strain>
    </source>
</reference>
<evidence type="ECO:0000313" key="3">
    <source>
        <dbReference type="EMBL" id="KAK3346551.1"/>
    </source>
</evidence>
<evidence type="ECO:0000256" key="1">
    <source>
        <dbReference type="SAM" id="MobiDB-lite"/>
    </source>
</evidence>
<protein>
    <recommendedName>
        <fullName evidence="2">Clr5 domain-containing protein</fullName>
    </recommendedName>
</protein>
<dbReference type="PANTHER" id="PTHR38788">
    <property type="entry name" value="CLR5 DOMAIN-CONTAINING PROTEIN"/>
    <property type="match status" value="1"/>
</dbReference>
<dbReference type="SUPFAM" id="SSF48452">
    <property type="entry name" value="TPR-like"/>
    <property type="match status" value="3"/>
</dbReference>
<dbReference type="Proteomes" id="UP001275084">
    <property type="component" value="Unassembled WGS sequence"/>
</dbReference>
<dbReference type="AlphaFoldDB" id="A0AAJ0HBH6"/>
<sequence>MDFPTLHHFAGFAMPPFPQSVSNFQALQPQQPSFATPAHPANPSHPAHPVHPVHPVHPAPWLAPSVSNISFSQPPPISTTLSRKRKAPTLRDCDWEPMKKRIVELYADEKHTVSSLRESISREFGFNATDRQFLSRIKKWDLDKNTKPRESLFMVRKQQYRRTYEPEKPDYQFRVRGKMHPSEKCRRWEARMTAKEGVLSPASENATPGGVSYWTGSPANSAANSAATPGPEQSPVPMNATILRSQSPSMPTWLAVFPWATERNLAASPSPSSASTPRLVAMASLEGHSPAPWNDADEVDEVSRILTTLNPAPEGPAHPEPLDLERQEVRLRGEISELEQKHGTSSPLVLPKLQDLFLLLNNHDRYKAAAKVGSRLFYCYRRSGDNKGASAILTCLARVYHNQGLDDMADQVAMKAYTAGMACGDDCAWYSICIRARISITRSQYQNAENLLQQLLGTGDNSIFIHPSIIPWAGEPLSMRVHISLQQGRIQDAENWAIRGIEHHTLNSPNGIAMSNAHFAYTDVLTRQCRWDEAKAVANESISELKRSNIRSQSSLTFQWLFRLGHIFMGQGAWEEADYCLLALSSLGIRILGPVHHGLEQILELRFDLCAEQLMWDRAESILAKYKPHNLSSMFMKAQVLEARGKHREAYEAIRDLGTSPLEAPRFNSVMVRILRNLGRLAESEKLGSSTLEMSLRIYGDSHPETFRCMDNLARTHMTKGDAPKAIQTMKECVKLYTSTIGSEHYLTRRSQDTLAVWVGWESQAGGLAIIQNLDFNFTVEGVLGSEM</sequence>
<name>A0AAJ0HBH6_9PEZI</name>
<gene>
    <name evidence="3" type="ORF">B0T25DRAFT_552269</name>
</gene>
<dbReference type="Pfam" id="PF14420">
    <property type="entry name" value="Clr5"/>
    <property type="match status" value="1"/>
</dbReference>
<dbReference type="PANTHER" id="PTHR38788:SF3">
    <property type="entry name" value="CLR5 DOMAIN-CONTAINING PROTEIN"/>
    <property type="match status" value="1"/>
</dbReference>
<organism evidence="3 4">
    <name type="scientific">Lasiosphaeria hispida</name>
    <dbReference type="NCBI Taxonomy" id="260671"/>
    <lineage>
        <taxon>Eukaryota</taxon>
        <taxon>Fungi</taxon>
        <taxon>Dikarya</taxon>
        <taxon>Ascomycota</taxon>
        <taxon>Pezizomycotina</taxon>
        <taxon>Sordariomycetes</taxon>
        <taxon>Sordariomycetidae</taxon>
        <taxon>Sordariales</taxon>
        <taxon>Lasiosphaeriaceae</taxon>
        <taxon>Lasiosphaeria</taxon>
    </lineage>
</organism>
<accession>A0AAJ0HBH6</accession>
<feature type="domain" description="Clr5" evidence="2">
    <location>
        <begin position="93"/>
        <end position="144"/>
    </location>
</feature>
<dbReference type="EMBL" id="JAUIQD010000006">
    <property type="protein sequence ID" value="KAK3346551.1"/>
    <property type="molecule type" value="Genomic_DNA"/>
</dbReference>
<feature type="region of interest" description="Disordered" evidence="1">
    <location>
        <begin position="200"/>
        <end position="237"/>
    </location>
</feature>
<dbReference type="InterPro" id="IPR025676">
    <property type="entry name" value="Clr5_dom"/>
</dbReference>
<comment type="caution">
    <text evidence="3">The sequence shown here is derived from an EMBL/GenBank/DDBJ whole genome shotgun (WGS) entry which is preliminary data.</text>
</comment>
<reference evidence="3" key="2">
    <citation type="submission" date="2023-06" db="EMBL/GenBank/DDBJ databases">
        <authorList>
            <consortium name="Lawrence Berkeley National Laboratory"/>
            <person name="Haridas S."/>
            <person name="Hensen N."/>
            <person name="Bonometti L."/>
            <person name="Westerberg I."/>
            <person name="Brannstrom I.O."/>
            <person name="Guillou S."/>
            <person name="Cros-Aarteil S."/>
            <person name="Calhoun S."/>
            <person name="Kuo A."/>
            <person name="Mondo S."/>
            <person name="Pangilinan J."/>
            <person name="Riley R."/>
            <person name="Labutti K."/>
            <person name="Andreopoulos B."/>
            <person name="Lipzen A."/>
            <person name="Chen C."/>
            <person name="Yanf M."/>
            <person name="Daum C."/>
            <person name="Ng V."/>
            <person name="Clum A."/>
            <person name="Steindorff A."/>
            <person name="Ohm R."/>
            <person name="Martin F."/>
            <person name="Silar P."/>
            <person name="Natvig D."/>
            <person name="Lalanne C."/>
            <person name="Gautier V."/>
            <person name="Ament-Velasquez S.L."/>
            <person name="Kruys A."/>
            <person name="Hutchinson M.I."/>
            <person name="Powell A.J."/>
            <person name="Barry K."/>
            <person name="Miller A.N."/>
            <person name="Grigoriev I.V."/>
            <person name="Debuchy R."/>
            <person name="Gladieux P."/>
            <person name="Thoren M.H."/>
            <person name="Johannesson H."/>
        </authorList>
    </citation>
    <scope>NUCLEOTIDE SEQUENCE</scope>
    <source>
        <strain evidence="3">CBS 955.72</strain>
    </source>
</reference>
<feature type="compositionally biased region" description="Low complexity" evidence="1">
    <location>
        <begin position="215"/>
        <end position="231"/>
    </location>
</feature>
<dbReference type="InterPro" id="IPR011990">
    <property type="entry name" value="TPR-like_helical_dom_sf"/>
</dbReference>
<evidence type="ECO:0000259" key="2">
    <source>
        <dbReference type="Pfam" id="PF14420"/>
    </source>
</evidence>
<dbReference type="Pfam" id="PF13424">
    <property type="entry name" value="TPR_12"/>
    <property type="match status" value="1"/>
</dbReference>
<keyword evidence="4" id="KW-1185">Reference proteome</keyword>